<evidence type="ECO:0000256" key="1">
    <source>
        <dbReference type="SAM" id="MobiDB-lite"/>
    </source>
</evidence>
<feature type="domain" description="TPX2 central" evidence="2">
    <location>
        <begin position="232"/>
        <end position="403"/>
    </location>
</feature>
<proteinExistence type="predicted"/>
<dbReference type="GO" id="GO:0090307">
    <property type="term" value="P:mitotic spindle assembly"/>
    <property type="evidence" value="ECO:0007669"/>
    <property type="project" value="TreeGrafter"/>
</dbReference>
<evidence type="ECO:0000259" key="2">
    <source>
        <dbReference type="Pfam" id="PF12214"/>
    </source>
</evidence>
<accession>A0AAQ3KWQ6</accession>
<protein>
    <submittedName>
        <fullName evidence="3">Protein TPX2-like</fullName>
    </submittedName>
</protein>
<dbReference type="InterPro" id="IPR027330">
    <property type="entry name" value="TPX2_central_dom"/>
</dbReference>
<dbReference type="PANTHER" id="PTHR14326:SF15">
    <property type="entry name" value="OS06G0130200 PROTEIN"/>
    <property type="match status" value="1"/>
</dbReference>
<dbReference type="GO" id="GO:0005880">
    <property type="term" value="C:nuclear microtubule"/>
    <property type="evidence" value="ECO:0007669"/>
    <property type="project" value="TreeGrafter"/>
</dbReference>
<keyword evidence="4" id="KW-1185">Reference proteome</keyword>
<dbReference type="InterPro" id="IPR009675">
    <property type="entry name" value="TPX2_fam"/>
</dbReference>
<dbReference type="AlphaFoldDB" id="A0AAQ3KWQ6"/>
<dbReference type="EMBL" id="CP136896">
    <property type="protein sequence ID" value="WOL13082.1"/>
    <property type="molecule type" value="Genomic_DNA"/>
</dbReference>
<dbReference type="GO" id="GO:0060236">
    <property type="term" value="P:regulation of mitotic spindle organization"/>
    <property type="evidence" value="ECO:0007669"/>
    <property type="project" value="InterPro"/>
</dbReference>
<organism evidence="3 4">
    <name type="scientific">Canna indica</name>
    <name type="common">Indian-shot</name>
    <dbReference type="NCBI Taxonomy" id="4628"/>
    <lineage>
        <taxon>Eukaryota</taxon>
        <taxon>Viridiplantae</taxon>
        <taxon>Streptophyta</taxon>
        <taxon>Embryophyta</taxon>
        <taxon>Tracheophyta</taxon>
        <taxon>Spermatophyta</taxon>
        <taxon>Magnoliopsida</taxon>
        <taxon>Liliopsida</taxon>
        <taxon>Zingiberales</taxon>
        <taxon>Cannaceae</taxon>
        <taxon>Canna</taxon>
    </lineage>
</organism>
<evidence type="ECO:0000313" key="4">
    <source>
        <dbReference type="Proteomes" id="UP001327560"/>
    </source>
</evidence>
<dbReference type="GO" id="GO:0008017">
    <property type="term" value="F:microtubule binding"/>
    <property type="evidence" value="ECO:0007669"/>
    <property type="project" value="TreeGrafter"/>
</dbReference>
<dbReference type="GO" id="GO:0005819">
    <property type="term" value="C:spindle"/>
    <property type="evidence" value="ECO:0007669"/>
    <property type="project" value="InterPro"/>
</dbReference>
<gene>
    <name evidence="3" type="ORF">Cni_G21851</name>
</gene>
<reference evidence="3 4" key="1">
    <citation type="submission" date="2023-10" db="EMBL/GenBank/DDBJ databases">
        <title>Chromosome-scale genome assembly provides insights into flower coloration mechanisms of Canna indica.</title>
        <authorList>
            <person name="Li C."/>
        </authorList>
    </citation>
    <scope>NUCLEOTIDE SEQUENCE [LARGE SCALE GENOMIC DNA]</scope>
    <source>
        <tissue evidence="3">Flower</tissue>
    </source>
</reference>
<sequence>MDDDMAEAVAEVFVCFEVDLDYEFDAPKFFDLSREETAEEAREAELWFNTAGSYPPSPLIAKLIFGKDVQVASASTVSNIKDLEYKIPHADSAAPEFSIVSDIGAGCTFNSSMLQGVSKVDNKPTLRNPSSKRSTLMKPTASQLAKQNRTHEVNSIRRFRKQLDARKEQKSEANDFAHQAPKRQRLESGHCCKMQVTGIKPQIDLFHKIPEKQQVDTKKSRFADVNNQLPRLRLTIPREPELKTAKRAVNLRAQQQRMDDARSLVGVAQTTSTFKALPLNRKILEGPSLPIPQKSTPRLPKFKEFNFRTHDRAQLHSTAASSVNTDRRIPKTIDDAKNTVQFLHESSSHHQMQDEGKRIAEVKYVPTKFKAQALNQKILDSKGDFGVFRSTKREITKPKEFNFSTTKRFQQTPLTELFNKLCLTSEAQKANTLPKFPFPHLDIKDSKENLIHSVQQ</sequence>
<dbReference type="Proteomes" id="UP001327560">
    <property type="component" value="Chromosome 7"/>
</dbReference>
<dbReference type="PANTHER" id="PTHR14326">
    <property type="entry name" value="TARGETING PROTEIN FOR XKLP2"/>
    <property type="match status" value="1"/>
</dbReference>
<feature type="region of interest" description="Disordered" evidence="1">
    <location>
        <begin position="120"/>
        <end position="149"/>
    </location>
</feature>
<dbReference type="Pfam" id="PF12214">
    <property type="entry name" value="TPX2_importin"/>
    <property type="match status" value="1"/>
</dbReference>
<evidence type="ECO:0000313" key="3">
    <source>
        <dbReference type="EMBL" id="WOL13082.1"/>
    </source>
</evidence>
<name>A0AAQ3KWQ6_9LILI</name>
<dbReference type="GO" id="GO:0030295">
    <property type="term" value="F:protein kinase activator activity"/>
    <property type="evidence" value="ECO:0007669"/>
    <property type="project" value="TreeGrafter"/>
</dbReference>
<feature type="compositionally biased region" description="Polar residues" evidence="1">
    <location>
        <begin position="125"/>
        <end position="134"/>
    </location>
</feature>